<dbReference type="Proteomes" id="UP000253307">
    <property type="component" value="Unassembled WGS sequence"/>
</dbReference>
<evidence type="ECO:0000256" key="2">
    <source>
        <dbReference type="ARBA" id="ARBA00022688"/>
    </source>
</evidence>
<dbReference type="EMBL" id="QOPE01000003">
    <property type="protein sequence ID" value="RCL42560.1"/>
    <property type="molecule type" value="Genomic_DNA"/>
</dbReference>
<name>A0A368BYZ3_9GAMM</name>
<dbReference type="SUPFAM" id="SSF64288">
    <property type="entry name" value="Chorismate lyase-like"/>
    <property type="match status" value="1"/>
</dbReference>
<keyword evidence="3 4" id="KW-0456">Lyase</keyword>
<comment type="caution">
    <text evidence="4">The sequence shown here is derived from an EMBL/GenBank/DDBJ whole genome shotgun (WGS) entry which is preliminary data.</text>
</comment>
<dbReference type="GO" id="GO:0005829">
    <property type="term" value="C:cytosol"/>
    <property type="evidence" value="ECO:0007669"/>
    <property type="project" value="TreeGrafter"/>
</dbReference>
<keyword evidence="2" id="KW-0831">Ubiquinone biosynthesis</keyword>
<keyword evidence="1" id="KW-0963">Cytoplasm</keyword>
<evidence type="ECO:0000256" key="1">
    <source>
        <dbReference type="ARBA" id="ARBA00022490"/>
    </source>
</evidence>
<accession>A0A368BYZ3</accession>
<evidence type="ECO:0000313" key="5">
    <source>
        <dbReference type="Proteomes" id="UP000253307"/>
    </source>
</evidence>
<dbReference type="Pfam" id="PF04345">
    <property type="entry name" value="Chor_lyase"/>
    <property type="match status" value="1"/>
</dbReference>
<dbReference type="GO" id="GO:0008813">
    <property type="term" value="F:chorismate lyase activity"/>
    <property type="evidence" value="ECO:0007669"/>
    <property type="project" value="InterPro"/>
</dbReference>
<proteinExistence type="predicted"/>
<dbReference type="PANTHER" id="PTHR38683:SF1">
    <property type="entry name" value="CHORISMATE PYRUVATE-LYASE"/>
    <property type="match status" value="1"/>
</dbReference>
<reference evidence="4 5" key="1">
    <citation type="journal article" date="2018" name="Microbiome">
        <title>Fine metagenomic profile of the Mediterranean stratified and mixed water columns revealed by assembly and recruitment.</title>
        <authorList>
            <person name="Haro-Moreno J.M."/>
            <person name="Lopez-Perez M."/>
            <person name="De La Torre J.R."/>
            <person name="Picazo A."/>
            <person name="Camacho A."/>
            <person name="Rodriguez-Valera F."/>
        </authorList>
    </citation>
    <scope>NUCLEOTIDE SEQUENCE [LARGE SCALE GENOMIC DNA]</scope>
    <source>
        <strain evidence="4">MED-G82</strain>
    </source>
</reference>
<sequence length="162" mass="19181">MHPKRISKWVLKPFVYFMGSNNIQRAWLFEPNSITERIKRNHSFELELVSEQIEELDHLDKRIVGIAKNESMVRRVKLFGDKKELVFGESIIPQETKEHGFAGLKNLGSKPLGDLIFTSKKFKRMRVLFAKFEFNNKKYWGRITVFRVNSYPMSIKEIFIID</sequence>
<dbReference type="Gene3D" id="3.40.1410.10">
    <property type="entry name" value="Chorismate lyase-like"/>
    <property type="match status" value="1"/>
</dbReference>
<evidence type="ECO:0000313" key="4">
    <source>
        <dbReference type="EMBL" id="RCL42560.1"/>
    </source>
</evidence>
<dbReference type="InterPro" id="IPR007440">
    <property type="entry name" value="Chorismate--pyruvate_lyase"/>
</dbReference>
<gene>
    <name evidence="4" type="ORF">DBW96_00765</name>
</gene>
<organism evidence="4 5">
    <name type="scientific">SAR86 cluster bacterium</name>
    <dbReference type="NCBI Taxonomy" id="2030880"/>
    <lineage>
        <taxon>Bacteria</taxon>
        <taxon>Pseudomonadati</taxon>
        <taxon>Pseudomonadota</taxon>
        <taxon>Gammaproteobacteria</taxon>
        <taxon>SAR86 cluster</taxon>
    </lineage>
</organism>
<dbReference type="PANTHER" id="PTHR38683">
    <property type="entry name" value="CHORISMATE PYRUVATE-LYASE"/>
    <property type="match status" value="1"/>
</dbReference>
<dbReference type="InterPro" id="IPR028978">
    <property type="entry name" value="Chorismate_lyase_/UTRA_dom_sf"/>
</dbReference>
<protein>
    <submittedName>
        <fullName evidence="4">Chorismate lyase</fullName>
    </submittedName>
</protein>
<evidence type="ECO:0000256" key="3">
    <source>
        <dbReference type="ARBA" id="ARBA00023239"/>
    </source>
</evidence>
<dbReference type="GO" id="GO:0006744">
    <property type="term" value="P:ubiquinone biosynthetic process"/>
    <property type="evidence" value="ECO:0007669"/>
    <property type="project" value="UniProtKB-KW"/>
</dbReference>
<dbReference type="AlphaFoldDB" id="A0A368BYZ3"/>